<evidence type="ECO:0000256" key="10">
    <source>
        <dbReference type="ARBA" id="ARBA00042775"/>
    </source>
</evidence>
<evidence type="ECO:0000256" key="8">
    <source>
        <dbReference type="ARBA" id="ARBA00038408"/>
    </source>
</evidence>
<dbReference type="Proteomes" id="UP000218385">
    <property type="component" value="Chromosome"/>
</dbReference>
<dbReference type="GO" id="GO:0005886">
    <property type="term" value="C:plasma membrane"/>
    <property type="evidence" value="ECO:0007669"/>
    <property type="project" value="UniProtKB-SubCell"/>
</dbReference>
<sequence length="623" mass="68680">MLQNIRDNSQGWIAKTIIGVIVALMALTGFDAIFKATTHKNDAAKVNGEEISQNELSQAVDMQRRQLMQQLGKDFDASLLDEKMLRESALKGLIDRKLLLQGAEKSKFAFSEAALDQVILQTPEFQVDGKFSPERFDQVIRQLGYSRLQFRQMLAQEMLIGQLRAGLAGSGFVTDAQVLAFARLEKQTRDFATVNIKADPAAVKLTDDEVKAYYDEHAKEFMTPDQVVIDYLELKKASFFDQVSVKDEDLQAAYQKETANLSEQRRAAHILIEVNDKVTEAQAKAKIEEVQARLAKGESFEALAKEFSQDPGSANNGGDLGFAGPGVYDPAFEKALYSLAKDQVSEPVRTDFGFHLIKLLGVEAPEVPTFASLKDKLTRELKTQQVEQRFVEATKQLEDSSFESSDLAQPAQDLKLTVHTSAPFGREGGEGVAANRAVVTAAFSPEVLDEGANSTAIELDPETVIVLRAKEHRKPEQLPLESVAASIRVQLTKEHASAAAKTKADQLIASLRDGKTALDKAIDGQNWKVTATATRAQEGVDPTVLQALFRMPKPVSKDKPTFSSVTLADGSLVVVRLNGVNEGAAPTEEEKAQYRRFLASRIGQQDFAAYRKLLEREAEIKRF</sequence>
<dbReference type="SUPFAM" id="SSF109998">
    <property type="entry name" value="Triger factor/SurA peptide-binding domain-like"/>
    <property type="match status" value="1"/>
</dbReference>
<evidence type="ECO:0000259" key="13">
    <source>
        <dbReference type="PROSITE" id="PS50198"/>
    </source>
</evidence>
<evidence type="ECO:0000256" key="3">
    <source>
        <dbReference type="ARBA" id="ARBA00022519"/>
    </source>
</evidence>
<dbReference type="Gene3D" id="3.10.50.40">
    <property type="match status" value="1"/>
</dbReference>
<keyword evidence="2" id="KW-1003">Cell membrane</keyword>
<comment type="similarity">
    <text evidence="8">Belongs to the PpiD chaperone family.</text>
</comment>
<dbReference type="Pfam" id="PF13624">
    <property type="entry name" value="SurA_N_3"/>
    <property type="match status" value="1"/>
</dbReference>
<gene>
    <name evidence="14" type="ORF">CNN82_10840</name>
</gene>
<dbReference type="PROSITE" id="PS01096">
    <property type="entry name" value="PPIC_PPIASE_1"/>
    <property type="match status" value="1"/>
</dbReference>
<protein>
    <recommendedName>
        <fullName evidence="9">Periplasmic chaperone PpiD</fullName>
    </recommendedName>
    <alternativeName>
        <fullName evidence="10">Periplasmic folding chaperone</fullName>
    </alternativeName>
</protein>
<keyword evidence="5 12" id="KW-1133">Transmembrane helix</keyword>
<feature type="domain" description="PpiC" evidence="13">
    <location>
        <begin position="262"/>
        <end position="361"/>
    </location>
</feature>
<dbReference type="Gene3D" id="1.10.4030.10">
    <property type="entry name" value="Porin chaperone SurA, peptide-binding domain"/>
    <property type="match status" value="1"/>
</dbReference>
<accession>A0AB33E9P8</accession>
<reference evidence="14 15" key="1">
    <citation type="submission" date="2017-09" db="EMBL/GenBank/DDBJ databases">
        <title>Complete Genome sequence of Lysobacter capsici KNU-15.</title>
        <authorList>
            <person name="Kim M.-C."/>
            <person name="Yi H."/>
            <person name="Lee D.-W."/>
            <person name="Shin J.-H."/>
        </authorList>
    </citation>
    <scope>NUCLEOTIDE SEQUENCE [LARGE SCALE GENOMIC DNA]</scope>
    <source>
        <strain evidence="14 15">KNU-15</strain>
    </source>
</reference>
<evidence type="ECO:0000256" key="9">
    <source>
        <dbReference type="ARBA" id="ARBA00040743"/>
    </source>
</evidence>
<evidence type="ECO:0000256" key="11">
    <source>
        <dbReference type="PROSITE-ProRule" id="PRU00278"/>
    </source>
</evidence>
<evidence type="ECO:0000256" key="2">
    <source>
        <dbReference type="ARBA" id="ARBA00022475"/>
    </source>
</evidence>
<dbReference type="InterPro" id="IPR027304">
    <property type="entry name" value="Trigger_fact/SurA_dom_sf"/>
</dbReference>
<dbReference type="PANTHER" id="PTHR47529">
    <property type="entry name" value="PEPTIDYL-PROLYL CIS-TRANS ISOMERASE D"/>
    <property type="match status" value="1"/>
</dbReference>
<evidence type="ECO:0000256" key="4">
    <source>
        <dbReference type="ARBA" id="ARBA00022692"/>
    </source>
</evidence>
<organism evidence="14 15">
    <name type="scientific">Pseudomonas frederiksbergensis</name>
    <dbReference type="NCBI Taxonomy" id="104087"/>
    <lineage>
        <taxon>Bacteria</taxon>
        <taxon>Pseudomonadati</taxon>
        <taxon>Pseudomonadota</taxon>
        <taxon>Gammaproteobacteria</taxon>
        <taxon>Pseudomonadales</taxon>
        <taxon>Pseudomonadaceae</taxon>
        <taxon>Pseudomonas</taxon>
    </lineage>
</organism>
<dbReference type="Pfam" id="PF00639">
    <property type="entry name" value="Rotamase"/>
    <property type="match status" value="1"/>
</dbReference>
<name>A0AB33E9P8_9PSED</name>
<dbReference type="SUPFAM" id="SSF54534">
    <property type="entry name" value="FKBP-like"/>
    <property type="match status" value="1"/>
</dbReference>
<dbReference type="InterPro" id="IPR046357">
    <property type="entry name" value="PPIase_dom_sf"/>
</dbReference>
<keyword evidence="11 14" id="KW-0413">Isomerase</keyword>
<keyword evidence="4 12" id="KW-0812">Transmembrane</keyword>
<evidence type="ECO:0000256" key="7">
    <source>
        <dbReference type="ARBA" id="ARBA00023186"/>
    </source>
</evidence>
<keyword evidence="6 12" id="KW-0472">Membrane</keyword>
<evidence type="ECO:0000313" key="14">
    <source>
        <dbReference type="EMBL" id="ATE76894.1"/>
    </source>
</evidence>
<comment type="subcellular location">
    <subcellularLocation>
        <location evidence="1">Cell inner membrane</location>
        <topology evidence="1">Single-pass type II membrane protein</topology>
        <orientation evidence="1">Periplasmic side</orientation>
    </subcellularLocation>
</comment>
<dbReference type="RefSeq" id="WP_019580009.1">
    <property type="nucleotide sequence ID" value="NZ_CP023466.1"/>
</dbReference>
<evidence type="ECO:0000256" key="6">
    <source>
        <dbReference type="ARBA" id="ARBA00023136"/>
    </source>
</evidence>
<proteinExistence type="inferred from homology"/>
<keyword evidence="3" id="KW-0997">Cell inner membrane</keyword>
<dbReference type="PROSITE" id="PS50198">
    <property type="entry name" value="PPIC_PPIASE_2"/>
    <property type="match status" value="1"/>
</dbReference>
<dbReference type="GO" id="GO:0003755">
    <property type="term" value="F:peptidyl-prolyl cis-trans isomerase activity"/>
    <property type="evidence" value="ECO:0007669"/>
    <property type="project" value="UniProtKB-KW"/>
</dbReference>
<dbReference type="PANTHER" id="PTHR47529:SF1">
    <property type="entry name" value="PERIPLASMIC CHAPERONE PPID"/>
    <property type="match status" value="1"/>
</dbReference>
<dbReference type="EMBL" id="CP023466">
    <property type="protein sequence ID" value="ATE76894.1"/>
    <property type="molecule type" value="Genomic_DNA"/>
</dbReference>
<evidence type="ECO:0000313" key="15">
    <source>
        <dbReference type="Proteomes" id="UP000218385"/>
    </source>
</evidence>
<dbReference type="InterPro" id="IPR052029">
    <property type="entry name" value="PpiD_chaperone"/>
</dbReference>
<dbReference type="InterPro" id="IPR000297">
    <property type="entry name" value="PPIase_PpiC"/>
</dbReference>
<keyword evidence="11" id="KW-0697">Rotamase</keyword>
<evidence type="ECO:0000256" key="12">
    <source>
        <dbReference type="SAM" id="Phobius"/>
    </source>
</evidence>
<keyword evidence="7" id="KW-0143">Chaperone</keyword>
<evidence type="ECO:0000256" key="1">
    <source>
        <dbReference type="ARBA" id="ARBA00004382"/>
    </source>
</evidence>
<evidence type="ECO:0000256" key="5">
    <source>
        <dbReference type="ARBA" id="ARBA00022989"/>
    </source>
</evidence>
<feature type="transmembrane region" description="Helical" evidence="12">
    <location>
        <begin position="12"/>
        <end position="34"/>
    </location>
</feature>
<dbReference type="AlphaFoldDB" id="A0AB33E9P8"/>
<dbReference type="InterPro" id="IPR023058">
    <property type="entry name" value="PPIase_PpiC_CS"/>
</dbReference>